<keyword evidence="2" id="KW-1185">Reference proteome</keyword>
<name>A0A9R1UI79_LACSA</name>
<evidence type="ECO:0000313" key="2">
    <source>
        <dbReference type="Proteomes" id="UP000235145"/>
    </source>
</evidence>
<evidence type="ECO:0008006" key="3">
    <source>
        <dbReference type="Google" id="ProtNLM"/>
    </source>
</evidence>
<dbReference type="Proteomes" id="UP000235145">
    <property type="component" value="Unassembled WGS sequence"/>
</dbReference>
<reference evidence="1 2" key="1">
    <citation type="journal article" date="2017" name="Nat. Commun.">
        <title>Genome assembly with in vitro proximity ligation data and whole-genome triplication in lettuce.</title>
        <authorList>
            <person name="Reyes-Chin-Wo S."/>
            <person name="Wang Z."/>
            <person name="Yang X."/>
            <person name="Kozik A."/>
            <person name="Arikit S."/>
            <person name="Song C."/>
            <person name="Xia L."/>
            <person name="Froenicke L."/>
            <person name="Lavelle D.O."/>
            <person name="Truco M.J."/>
            <person name="Xia R."/>
            <person name="Zhu S."/>
            <person name="Xu C."/>
            <person name="Xu H."/>
            <person name="Xu X."/>
            <person name="Cox K."/>
            <person name="Korf I."/>
            <person name="Meyers B.C."/>
            <person name="Michelmore R.W."/>
        </authorList>
    </citation>
    <scope>NUCLEOTIDE SEQUENCE [LARGE SCALE GENOMIC DNA]</scope>
    <source>
        <strain evidence="2">cv. Salinas</strain>
        <tissue evidence="1">Seedlings</tissue>
    </source>
</reference>
<dbReference type="AlphaFoldDB" id="A0A9R1UI79"/>
<sequence length="174" mass="20067">MDIYLHFGNRSSSRAESAHAKLKQYLQVSTGGFQDVTEMICLAIKYEFNEIKVKLASERIQVLHNCDAPVFRELLCRVSHFALKEIHMQYEKINTGTMTPCTGHFMATMALPCAHKIKHLEGMTLSLDLVHPQWRIDTLRLNSKDNLHNDGAKEFDELLSELSSRYQMWPQSKK</sequence>
<accession>A0A9R1UI79</accession>
<organism evidence="1 2">
    <name type="scientific">Lactuca sativa</name>
    <name type="common">Garden lettuce</name>
    <dbReference type="NCBI Taxonomy" id="4236"/>
    <lineage>
        <taxon>Eukaryota</taxon>
        <taxon>Viridiplantae</taxon>
        <taxon>Streptophyta</taxon>
        <taxon>Embryophyta</taxon>
        <taxon>Tracheophyta</taxon>
        <taxon>Spermatophyta</taxon>
        <taxon>Magnoliopsida</taxon>
        <taxon>eudicotyledons</taxon>
        <taxon>Gunneridae</taxon>
        <taxon>Pentapetalae</taxon>
        <taxon>asterids</taxon>
        <taxon>campanulids</taxon>
        <taxon>Asterales</taxon>
        <taxon>Asteraceae</taxon>
        <taxon>Cichorioideae</taxon>
        <taxon>Cichorieae</taxon>
        <taxon>Lactucinae</taxon>
        <taxon>Lactuca</taxon>
    </lineage>
</organism>
<proteinExistence type="predicted"/>
<protein>
    <recommendedName>
        <fullName evidence="3">Protein FAR1-RELATED SEQUENCE</fullName>
    </recommendedName>
</protein>
<dbReference type="EMBL" id="NBSK02000009">
    <property type="protein sequence ID" value="KAJ0187711.1"/>
    <property type="molecule type" value="Genomic_DNA"/>
</dbReference>
<gene>
    <name evidence="1" type="ORF">LSAT_V11C900471790</name>
</gene>
<evidence type="ECO:0000313" key="1">
    <source>
        <dbReference type="EMBL" id="KAJ0187711.1"/>
    </source>
</evidence>
<comment type="caution">
    <text evidence="1">The sequence shown here is derived from an EMBL/GenBank/DDBJ whole genome shotgun (WGS) entry which is preliminary data.</text>
</comment>